<name>A0A0F9JQF1_9ZZZZ</name>
<accession>A0A0F9JQF1</accession>
<dbReference type="EMBL" id="LAZR01017250">
    <property type="protein sequence ID" value="KKM01208.1"/>
    <property type="molecule type" value="Genomic_DNA"/>
</dbReference>
<reference evidence="1" key="1">
    <citation type="journal article" date="2015" name="Nature">
        <title>Complex archaea that bridge the gap between prokaryotes and eukaryotes.</title>
        <authorList>
            <person name="Spang A."/>
            <person name="Saw J.H."/>
            <person name="Jorgensen S.L."/>
            <person name="Zaremba-Niedzwiedzka K."/>
            <person name="Martijn J."/>
            <person name="Lind A.E."/>
            <person name="van Eijk R."/>
            <person name="Schleper C."/>
            <person name="Guy L."/>
            <person name="Ettema T.J."/>
        </authorList>
    </citation>
    <scope>NUCLEOTIDE SEQUENCE</scope>
</reference>
<evidence type="ECO:0000313" key="1">
    <source>
        <dbReference type="EMBL" id="KKM01208.1"/>
    </source>
</evidence>
<proteinExistence type="predicted"/>
<protein>
    <submittedName>
        <fullName evidence="1">Uncharacterized protein</fullName>
    </submittedName>
</protein>
<organism evidence="1">
    <name type="scientific">marine sediment metagenome</name>
    <dbReference type="NCBI Taxonomy" id="412755"/>
    <lineage>
        <taxon>unclassified sequences</taxon>
        <taxon>metagenomes</taxon>
        <taxon>ecological metagenomes</taxon>
    </lineage>
</organism>
<comment type="caution">
    <text evidence="1">The sequence shown here is derived from an EMBL/GenBank/DDBJ whole genome shotgun (WGS) entry which is preliminary data.</text>
</comment>
<sequence>MNLDEFVKRAAEGPGQRPGVTLTWGKTRFFSGYDPLADEINIGSEVIRKGQAPAIIAHELAHRREGTFTGLGGDISERTFWHELVAWESAINQGLSLEELDEELIEDSLGSYLAEVKWAYGEDSLQYRDARDGYARFKRRYL</sequence>
<gene>
    <name evidence="1" type="ORF">LCGC14_1796730</name>
</gene>
<dbReference type="AlphaFoldDB" id="A0A0F9JQF1"/>